<reference evidence="4" key="1">
    <citation type="submission" date="2014-05" db="EMBL/GenBank/DDBJ databases">
        <authorList>
            <person name="Chronopoulou M."/>
        </authorList>
    </citation>
    <scope>NUCLEOTIDE SEQUENCE</scope>
    <source>
        <tissue evidence="4">Whole organism</tissue>
    </source>
</reference>
<evidence type="ECO:0000313" key="4">
    <source>
        <dbReference type="EMBL" id="CDW45567.1"/>
    </source>
</evidence>
<name>A0A0K2V5Y6_LEPSM</name>
<dbReference type="EMBL" id="HACA01028206">
    <property type="protein sequence ID" value="CDW45567.1"/>
    <property type="molecule type" value="Transcribed_RNA"/>
</dbReference>
<organism evidence="4">
    <name type="scientific">Lepeophtheirus salmonis</name>
    <name type="common">Salmon louse</name>
    <name type="synonym">Caligus salmonis</name>
    <dbReference type="NCBI Taxonomy" id="72036"/>
    <lineage>
        <taxon>Eukaryota</taxon>
        <taxon>Metazoa</taxon>
        <taxon>Ecdysozoa</taxon>
        <taxon>Arthropoda</taxon>
        <taxon>Crustacea</taxon>
        <taxon>Multicrustacea</taxon>
        <taxon>Hexanauplia</taxon>
        <taxon>Copepoda</taxon>
        <taxon>Siphonostomatoida</taxon>
        <taxon>Caligidae</taxon>
        <taxon>Lepeophtheirus</taxon>
    </lineage>
</organism>
<keyword evidence="2" id="KW-1133">Transmembrane helix</keyword>
<sequence length="115" mass="13217">PSTCISFDLTILIMKVFLLLLLPILVFASAAQIKSDLIKKDFKCDTCLFVMEQFDKYVYTEETVLKLLFGMKKICDTLASLHTTLQEICMDFVEEIVSPRLYEVVENKLPPLEKC</sequence>
<feature type="non-terminal residue" evidence="4">
    <location>
        <position position="115"/>
    </location>
</feature>
<evidence type="ECO:0000256" key="2">
    <source>
        <dbReference type="SAM" id="Phobius"/>
    </source>
</evidence>
<evidence type="ECO:0000256" key="1">
    <source>
        <dbReference type="ARBA" id="ARBA00023157"/>
    </source>
</evidence>
<dbReference type="OrthoDB" id="69496at2759"/>
<feature type="non-terminal residue" evidence="4">
    <location>
        <position position="1"/>
    </location>
</feature>
<feature type="transmembrane region" description="Helical" evidence="2">
    <location>
        <begin position="12"/>
        <end position="33"/>
    </location>
</feature>
<dbReference type="InterPro" id="IPR008139">
    <property type="entry name" value="SaposinB_dom"/>
</dbReference>
<dbReference type="InterPro" id="IPR011001">
    <property type="entry name" value="Saposin-like"/>
</dbReference>
<dbReference type="PROSITE" id="PS50015">
    <property type="entry name" value="SAP_B"/>
    <property type="match status" value="1"/>
</dbReference>
<dbReference type="Gene3D" id="1.10.225.10">
    <property type="entry name" value="Saposin-like"/>
    <property type="match status" value="1"/>
</dbReference>
<keyword evidence="1" id="KW-1015">Disulfide bond</keyword>
<proteinExistence type="predicted"/>
<feature type="domain" description="Saposin B-type" evidence="3">
    <location>
        <begin position="40"/>
        <end position="115"/>
    </location>
</feature>
<accession>A0A0K2V5Y6</accession>
<dbReference type="SUPFAM" id="SSF47862">
    <property type="entry name" value="Saposin"/>
    <property type="match status" value="1"/>
</dbReference>
<dbReference type="AlphaFoldDB" id="A0A0K2V5Y6"/>
<keyword evidence="2" id="KW-0812">Transmembrane</keyword>
<evidence type="ECO:0000259" key="3">
    <source>
        <dbReference type="PROSITE" id="PS50015"/>
    </source>
</evidence>
<keyword evidence="2" id="KW-0472">Membrane</keyword>
<protein>
    <recommendedName>
        <fullName evidence="3">Saposin B-type domain-containing protein</fullName>
    </recommendedName>
</protein>